<reference evidence="1" key="1">
    <citation type="submission" date="2023-05" db="EMBL/GenBank/DDBJ databases">
        <title>Nepenthes gracilis genome sequencing.</title>
        <authorList>
            <person name="Fukushima K."/>
        </authorList>
    </citation>
    <scope>NUCLEOTIDE SEQUENCE</scope>
    <source>
        <strain evidence="1">SING2019-196</strain>
    </source>
</reference>
<name>A0AAD3SPJ7_NEPGR</name>
<comment type="caution">
    <text evidence="1">The sequence shown here is derived from an EMBL/GenBank/DDBJ whole genome shotgun (WGS) entry which is preliminary data.</text>
</comment>
<evidence type="ECO:0000313" key="2">
    <source>
        <dbReference type="Proteomes" id="UP001279734"/>
    </source>
</evidence>
<accession>A0AAD3SPJ7</accession>
<protein>
    <submittedName>
        <fullName evidence="1">Uncharacterized protein</fullName>
    </submittedName>
</protein>
<proteinExistence type="predicted"/>
<gene>
    <name evidence="1" type="ORF">Nepgr_017551</name>
</gene>
<dbReference type="Proteomes" id="UP001279734">
    <property type="component" value="Unassembled WGS sequence"/>
</dbReference>
<dbReference type="AlphaFoldDB" id="A0AAD3SPJ7"/>
<keyword evidence="2" id="KW-1185">Reference proteome</keyword>
<sequence>MRTAEEEEEKAERKALIWVFYRAGQMRRELCTINFSPTQMRDEQKNKTIHLWLPAYAKSSSPSTFSL</sequence>
<dbReference type="EMBL" id="BSYO01000015">
    <property type="protein sequence ID" value="GMH15710.1"/>
    <property type="molecule type" value="Genomic_DNA"/>
</dbReference>
<evidence type="ECO:0000313" key="1">
    <source>
        <dbReference type="EMBL" id="GMH15710.1"/>
    </source>
</evidence>
<organism evidence="1 2">
    <name type="scientific">Nepenthes gracilis</name>
    <name type="common">Slender pitcher plant</name>
    <dbReference type="NCBI Taxonomy" id="150966"/>
    <lineage>
        <taxon>Eukaryota</taxon>
        <taxon>Viridiplantae</taxon>
        <taxon>Streptophyta</taxon>
        <taxon>Embryophyta</taxon>
        <taxon>Tracheophyta</taxon>
        <taxon>Spermatophyta</taxon>
        <taxon>Magnoliopsida</taxon>
        <taxon>eudicotyledons</taxon>
        <taxon>Gunneridae</taxon>
        <taxon>Pentapetalae</taxon>
        <taxon>Caryophyllales</taxon>
        <taxon>Nepenthaceae</taxon>
        <taxon>Nepenthes</taxon>
    </lineage>
</organism>